<name>A0A0B0PIH0_GOSAR</name>
<accession>A0A0B0PIH0</accession>
<proteinExistence type="predicted"/>
<keyword evidence="2" id="KW-1185">Reference proteome</keyword>
<reference evidence="2" key="1">
    <citation type="submission" date="2014-09" db="EMBL/GenBank/DDBJ databases">
        <authorList>
            <person name="Mudge J."/>
            <person name="Ramaraj T."/>
            <person name="Lindquist I.E."/>
            <person name="Bharti A.K."/>
            <person name="Sundararajan A."/>
            <person name="Cameron C.T."/>
            <person name="Woodward J.E."/>
            <person name="May G.D."/>
            <person name="Brubaker C."/>
            <person name="Broadhvest J."/>
            <person name="Wilkins T.A."/>
        </authorList>
    </citation>
    <scope>NUCLEOTIDE SEQUENCE</scope>
    <source>
        <strain evidence="2">cv. AKA8401</strain>
    </source>
</reference>
<dbReference type="AlphaFoldDB" id="A0A0B0PIH0"/>
<dbReference type="Proteomes" id="UP000032142">
    <property type="component" value="Unassembled WGS sequence"/>
</dbReference>
<gene>
    <name evidence="1" type="ORF">F383_30985</name>
</gene>
<protein>
    <submittedName>
        <fullName evidence="1">Uncharacterized protein</fullName>
    </submittedName>
</protein>
<evidence type="ECO:0000313" key="1">
    <source>
        <dbReference type="EMBL" id="KHG24707.1"/>
    </source>
</evidence>
<sequence>MWETNSAWTSLQGQTTWSCLFSRIEHDLHG</sequence>
<organism evidence="1 2">
    <name type="scientific">Gossypium arboreum</name>
    <name type="common">Tree cotton</name>
    <name type="synonym">Gossypium nanking</name>
    <dbReference type="NCBI Taxonomy" id="29729"/>
    <lineage>
        <taxon>Eukaryota</taxon>
        <taxon>Viridiplantae</taxon>
        <taxon>Streptophyta</taxon>
        <taxon>Embryophyta</taxon>
        <taxon>Tracheophyta</taxon>
        <taxon>Spermatophyta</taxon>
        <taxon>Magnoliopsida</taxon>
        <taxon>eudicotyledons</taxon>
        <taxon>Gunneridae</taxon>
        <taxon>Pentapetalae</taxon>
        <taxon>rosids</taxon>
        <taxon>malvids</taxon>
        <taxon>Malvales</taxon>
        <taxon>Malvaceae</taxon>
        <taxon>Malvoideae</taxon>
        <taxon>Gossypium</taxon>
    </lineage>
</organism>
<evidence type="ECO:0000313" key="2">
    <source>
        <dbReference type="Proteomes" id="UP000032142"/>
    </source>
</evidence>
<dbReference type="EMBL" id="KN429789">
    <property type="protein sequence ID" value="KHG24707.1"/>
    <property type="molecule type" value="Genomic_DNA"/>
</dbReference>